<proteinExistence type="predicted"/>
<keyword evidence="2" id="KW-0472">Membrane</keyword>
<gene>
    <name evidence="4" type="ORF">E2N92_03880</name>
</gene>
<dbReference type="InterPro" id="IPR006202">
    <property type="entry name" value="Neur_chan_lig-bd"/>
</dbReference>
<evidence type="ECO:0000313" key="4">
    <source>
        <dbReference type="EMBL" id="QYZ78622.1"/>
    </source>
</evidence>
<keyword evidence="2" id="KW-0812">Transmembrane</keyword>
<dbReference type="InterPro" id="IPR038050">
    <property type="entry name" value="Neuro_actylchol_rec"/>
</dbReference>
<evidence type="ECO:0000313" key="5">
    <source>
        <dbReference type="Proteomes" id="UP000826709"/>
    </source>
</evidence>
<feature type="domain" description="Neurotransmitter-gated ion-channel ligand-binding" evidence="3">
    <location>
        <begin position="335"/>
        <end position="497"/>
    </location>
</feature>
<organism evidence="4 5">
    <name type="scientific">Methanofollis formosanus</name>
    <dbReference type="NCBI Taxonomy" id="299308"/>
    <lineage>
        <taxon>Archaea</taxon>
        <taxon>Methanobacteriati</taxon>
        <taxon>Methanobacteriota</taxon>
        <taxon>Stenosarchaea group</taxon>
        <taxon>Methanomicrobia</taxon>
        <taxon>Methanomicrobiales</taxon>
        <taxon>Methanomicrobiaceae</taxon>
        <taxon>Methanofollis</taxon>
    </lineage>
</organism>
<feature type="transmembrane region" description="Helical" evidence="2">
    <location>
        <begin position="551"/>
        <end position="569"/>
    </location>
</feature>
<dbReference type="Gene3D" id="2.70.170.10">
    <property type="entry name" value="Neurotransmitter-gated ion-channel ligand-binding domain"/>
    <property type="match status" value="1"/>
</dbReference>
<dbReference type="GO" id="GO:0005230">
    <property type="term" value="F:extracellular ligand-gated monoatomic ion channel activity"/>
    <property type="evidence" value="ECO:0007669"/>
    <property type="project" value="InterPro"/>
</dbReference>
<keyword evidence="5" id="KW-1185">Reference proteome</keyword>
<dbReference type="KEGG" id="mfk:E2N92_03880"/>
<sequence>MSSSAVQGRGAPAEPGGRRAGAADSNGGESFSMDRRALLVAVCLVLLLPAMASAGEVQALEGRVLEEGGVIYLLPDLQPGETVTVRVNRTSGNLDPFVAIAPPETNRTTLGEEFWTTVESRVRGGGEPVAEITGVADQFFLAWDDDSAEGHAAAFSWEVPEAGDYPLIITSSPLTRTFGEYGLLVGIDAPGVLNGTAEPTPGAVVAVPDPTMPPAGKGVEERTGTLTANRNWTFFPLKDLEAEDTIHAVVETISGDLKPVLILESVDGKPLMAANFLDHGTRAALSYQVPTDETEGLVLHVEAGEGEGEFRLLVGVNDPGVLDGTAVPGGRQVIRDPITVRAAVELDQITGVDQKAENYAAVANIRMRWTDPELAFDPQEEGSAFKIYREIDDFVEAEGTRWPEFTLFNQQGNRWTQNRLITITPDGTTTYFERFWTTFQAPDFYFKDYPFDTQTFYIRIQALYPEEFFQYADWEGKTVVGTQLGEEEWYITNYWTEVDTVEQDRIHSRFSFGFDAQRHLEYYILRIFVPIFILVMLGWVTFLLKDYSKRADVASANLLLFIAFNFTIAGDLPRLGYLTFLDAVLITTFVVSGLTVVYNLYLKWLATKEQKEVAERLDRVLVWCYPVAYIVSIVLITTVFS</sequence>
<dbReference type="AlphaFoldDB" id="A0A8G0ZZT6"/>
<feature type="transmembrane region" description="Helical" evidence="2">
    <location>
        <begin position="620"/>
        <end position="640"/>
    </location>
</feature>
<dbReference type="InterPro" id="IPR036734">
    <property type="entry name" value="Neur_chan_lig-bd_sf"/>
</dbReference>
<dbReference type="EMBL" id="CP037968">
    <property type="protein sequence ID" value="QYZ78622.1"/>
    <property type="molecule type" value="Genomic_DNA"/>
</dbReference>
<dbReference type="PANTHER" id="PTHR18945">
    <property type="entry name" value="NEUROTRANSMITTER GATED ION CHANNEL"/>
    <property type="match status" value="1"/>
</dbReference>
<evidence type="ECO:0000256" key="2">
    <source>
        <dbReference type="SAM" id="Phobius"/>
    </source>
</evidence>
<reference evidence="4" key="2">
    <citation type="submission" date="2019-03" db="EMBL/GenBank/DDBJ databases">
        <authorList>
            <person name="Chen S.-C."/>
            <person name="Wu S.-Y."/>
            <person name="Lai M.-C."/>
        </authorList>
    </citation>
    <scope>NUCLEOTIDE SEQUENCE</scope>
    <source>
        <strain evidence="4">ML15</strain>
    </source>
</reference>
<dbReference type="InterPro" id="IPR006201">
    <property type="entry name" value="Neur_channel"/>
</dbReference>
<protein>
    <recommendedName>
        <fullName evidence="3">Neurotransmitter-gated ion-channel ligand-binding domain-containing protein</fullName>
    </recommendedName>
</protein>
<keyword evidence="2" id="KW-1133">Transmembrane helix</keyword>
<dbReference type="GO" id="GO:0016020">
    <property type="term" value="C:membrane"/>
    <property type="evidence" value="ECO:0007669"/>
    <property type="project" value="InterPro"/>
</dbReference>
<dbReference type="Proteomes" id="UP000826709">
    <property type="component" value="Chromosome"/>
</dbReference>
<feature type="transmembrane region" description="Helical" evidence="2">
    <location>
        <begin position="575"/>
        <end position="600"/>
    </location>
</feature>
<reference evidence="4" key="1">
    <citation type="journal article" date="2005" name="Int. J. Syst. Evol. Microbiol.">
        <title>Methanofollis formosanus sp. nov., isolated from a fish pond.</title>
        <authorList>
            <person name="Wu S.Y."/>
            <person name="Chen S.C."/>
            <person name="Lai M.C."/>
        </authorList>
    </citation>
    <scope>NUCLEOTIDE SEQUENCE</scope>
    <source>
        <strain evidence="4">ML15</strain>
    </source>
</reference>
<evidence type="ECO:0000259" key="3">
    <source>
        <dbReference type="Pfam" id="PF02931"/>
    </source>
</evidence>
<evidence type="ECO:0000256" key="1">
    <source>
        <dbReference type="SAM" id="MobiDB-lite"/>
    </source>
</evidence>
<feature type="region of interest" description="Disordered" evidence="1">
    <location>
        <begin position="1"/>
        <end position="28"/>
    </location>
</feature>
<feature type="transmembrane region" description="Helical" evidence="2">
    <location>
        <begin position="523"/>
        <end position="544"/>
    </location>
</feature>
<name>A0A8G0ZZT6_9EURY</name>
<dbReference type="CDD" id="cd18988">
    <property type="entry name" value="LGIC_ECD_bact"/>
    <property type="match status" value="1"/>
</dbReference>
<feature type="compositionally biased region" description="Low complexity" evidence="1">
    <location>
        <begin position="8"/>
        <end position="23"/>
    </location>
</feature>
<dbReference type="Gene3D" id="1.20.58.390">
    <property type="entry name" value="Neurotransmitter-gated ion-channel transmembrane domain"/>
    <property type="match status" value="1"/>
</dbReference>
<dbReference type="SUPFAM" id="SSF63712">
    <property type="entry name" value="Nicotinic receptor ligand binding domain-like"/>
    <property type="match status" value="1"/>
</dbReference>
<dbReference type="Pfam" id="PF02931">
    <property type="entry name" value="Neur_chan_LBD"/>
    <property type="match status" value="1"/>
</dbReference>
<accession>A0A8G0ZZT6</accession>
<dbReference type="GO" id="GO:0004888">
    <property type="term" value="F:transmembrane signaling receptor activity"/>
    <property type="evidence" value="ECO:0007669"/>
    <property type="project" value="InterPro"/>
</dbReference>